<dbReference type="Proteomes" id="UP000053110">
    <property type="component" value="Unassembled WGS sequence"/>
</dbReference>
<dbReference type="SMART" id="SM00320">
    <property type="entry name" value="WD40"/>
    <property type="match status" value="4"/>
</dbReference>
<dbReference type="Gene3D" id="2.130.10.10">
    <property type="entry name" value="YVTN repeat-like/Quinoprotein amine dehydrogenase"/>
    <property type="match status" value="2"/>
</dbReference>
<dbReference type="PANTHER" id="PTHR19854:SF1">
    <property type="entry name" value="GUANINE NUCLEOTIDE-BINDING PROTEIN SUBUNIT BETA-LIKE PROTEIN 1"/>
    <property type="match status" value="1"/>
</dbReference>
<evidence type="ECO:0000256" key="5">
    <source>
        <dbReference type="ARBA" id="ARBA00038749"/>
    </source>
</evidence>
<keyword evidence="2" id="KW-0677">Repeat</keyword>
<evidence type="ECO:0000256" key="2">
    <source>
        <dbReference type="ARBA" id="ARBA00022737"/>
    </source>
</evidence>
<dbReference type="InterPro" id="IPR015943">
    <property type="entry name" value="WD40/YVTN_repeat-like_dom_sf"/>
</dbReference>
<dbReference type="InterPro" id="IPR036322">
    <property type="entry name" value="WD40_repeat_dom_sf"/>
</dbReference>
<dbReference type="PROSITE" id="PS50082">
    <property type="entry name" value="WD_REPEATS_2"/>
    <property type="match status" value="2"/>
</dbReference>
<accession>A0A061HIG2</accession>
<evidence type="ECO:0000313" key="10">
    <source>
        <dbReference type="Proteomes" id="UP000053110"/>
    </source>
</evidence>
<dbReference type="EMBL" id="KE375186">
    <property type="protein sequence ID" value="EPQ62194.1"/>
    <property type="molecule type" value="Genomic_DNA"/>
</dbReference>
<comment type="subunit">
    <text evidence="5">Component of the ASTRA chromatin remodeling machinery complex.</text>
</comment>
<feature type="repeat" description="WD" evidence="7">
    <location>
        <begin position="395"/>
        <end position="410"/>
    </location>
</feature>
<evidence type="ECO:0000256" key="1">
    <source>
        <dbReference type="ARBA" id="ARBA00022574"/>
    </source>
</evidence>
<dbReference type="SUPFAM" id="SSF50978">
    <property type="entry name" value="WD40 repeat-like"/>
    <property type="match status" value="1"/>
</dbReference>
<dbReference type="HOGENOM" id="CLU_041940_0_1_1"/>
<protein>
    <recommendedName>
        <fullName evidence="6">ASTRA-associated protein 1</fullName>
    </recommendedName>
</protein>
<proteinExistence type="inferred from homology"/>
<reference evidence="8" key="2">
    <citation type="submission" date="2013-01" db="EMBL/GenBank/DDBJ databases">
        <title>The wheat powdery mildew genome reveals unique evolution of an obligate biotroph.</title>
        <authorList>
            <person name="Oberhaensli S."/>
            <person name="Wicker T."/>
            <person name="Keller B."/>
        </authorList>
    </citation>
    <scope>NUCLEOTIDE SEQUENCE</scope>
    <source>
        <strain evidence="8">96224</strain>
    </source>
</reference>
<reference evidence="9" key="3">
    <citation type="submission" date="2018-07" db="EMBL/GenBank/DDBJ databases">
        <authorList>
            <person name="Quirk P.G."/>
            <person name="Krulwich T.A."/>
        </authorList>
    </citation>
    <scope>NUCLEOTIDE SEQUENCE</scope>
    <source>
        <strain evidence="9">96224</strain>
    </source>
</reference>
<gene>
    <name evidence="8" type="ORF">BGT96224_4905</name>
    <name evidence="9" type="ORF">BGT96224V2_LOCUS6293</name>
</gene>
<evidence type="ECO:0000313" key="9">
    <source>
        <dbReference type="EMBL" id="SUZ13136.1"/>
    </source>
</evidence>
<dbReference type="InterPro" id="IPR001680">
    <property type="entry name" value="WD40_rpt"/>
</dbReference>
<evidence type="ECO:0000313" key="8">
    <source>
        <dbReference type="EMBL" id="EPQ62194.1"/>
    </source>
</evidence>
<dbReference type="Pfam" id="PF00400">
    <property type="entry name" value="WD40"/>
    <property type="match status" value="3"/>
</dbReference>
<feature type="repeat" description="WD" evidence="7">
    <location>
        <begin position="12"/>
        <end position="45"/>
    </location>
</feature>
<reference evidence="10" key="1">
    <citation type="journal article" date="2013" name="Nat. Genet.">
        <title>The wheat powdery mildew genome shows the unique evolution of an obligate biotroph.</title>
        <authorList>
            <person name="Wicker T."/>
            <person name="Oberhaensli S."/>
            <person name="Parlange F."/>
            <person name="Buchmann J.P."/>
            <person name="Shatalina M."/>
            <person name="Roffler S."/>
            <person name="Ben-David R."/>
            <person name="Dolezel J."/>
            <person name="Simkova H."/>
            <person name="Schulze-Lefert P."/>
            <person name="Spanu P.D."/>
            <person name="Bruggmann R."/>
            <person name="Amselem J."/>
            <person name="Quesneville H."/>
            <person name="Ver Loren van Themaat E."/>
            <person name="Paape T."/>
            <person name="Shimizu K.K."/>
            <person name="Keller B."/>
        </authorList>
    </citation>
    <scope>NUCLEOTIDE SEQUENCE [LARGE SCALE GENOMIC DNA]</scope>
    <source>
        <strain evidence="10">96224</strain>
    </source>
</reference>
<evidence type="ECO:0000256" key="7">
    <source>
        <dbReference type="PROSITE-ProRule" id="PRU00221"/>
    </source>
</evidence>
<evidence type="ECO:0000256" key="4">
    <source>
        <dbReference type="ARBA" id="ARBA00037931"/>
    </source>
</evidence>
<keyword evidence="1 7" id="KW-0853">WD repeat</keyword>
<dbReference type="OrthoDB" id="7668193at2759"/>
<dbReference type="EMBL" id="UIGY01000215">
    <property type="protein sequence ID" value="SUZ13136.1"/>
    <property type="molecule type" value="Genomic_DNA"/>
</dbReference>
<dbReference type="PANTHER" id="PTHR19854">
    <property type="entry name" value="TRANSDUCIN BETA-LIKE 3"/>
    <property type="match status" value="1"/>
</dbReference>
<comment type="function">
    <text evidence="3">Component of the ASTRA complex involved in chromatin remodeling.</text>
</comment>
<evidence type="ECO:0000256" key="3">
    <source>
        <dbReference type="ARBA" id="ARBA00037338"/>
    </source>
</evidence>
<organism evidence="9">
    <name type="scientific">Blumeria graminis f. sp. tritici 96224</name>
    <dbReference type="NCBI Taxonomy" id="1268274"/>
    <lineage>
        <taxon>Eukaryota</taxon>
        <taxon>Fungi</taxon>
        <taxon>Dikarya</taxon>
        <taxon>Ascomycota</taxon>
        <taxon>Pezizomycotina</taxon>
        <taxon>Leotiomycetes</taxon>
        <taxon>Erysiphales</taxon>
        <taxon>Erysiphaceae</taxon>
        <taxon>Blumeria</taxon>
    </lineage>
</organism>
<dbReference type="AlphaFoldDB" id="A0A061HIG2"/>
<evidence type="ECO:0000256" key="6">
    <source>
        <dbReference type="ARBA" id="ARBA00040563"/>
    </source>
</evidence>
<sequence>MSRAPPQPAYILRGHGSAVQATLFMRQNSRLATGDAEGWVVIWDLAIKRPTTVWKAHDGSLLGIGDWAQDKIITHGKDNKLVVWRLRDEDEETMSKILPLETPADPRKLPWCLYVLNVNTMNFCSFAHVEMPATASSEILIAVPHILTSETIDIFHLPSTARMHTIPASPAFKGGMIMALSIFYHPKTGRLNVIAGFESGHTRVWELINAAWQALYSAHPHSQPVLSLAISSNRHSYVTSSADALIACHTIPGSGSEIRTQGGDREAGEASACKLINTRHAGQQGLQTRNDGKIFATAGWDGRVRVYAYQTLRELAVLKWHQKGCYTLAFADILMDSSPASIHKFDAHGTSIAASLPSDPNVVEQVPRENQVMQNSSAVRARQERIWKAHHTHWIAVGGKDGQVSLWDIY</sequence>
<name>A0A061HIG2_BLUGR</name>
<comment type="similarity">
    <text evidence="4">Belongs to the WD repeat ASA1 family.</text>
</comment>
<dbReference type="PROSITE" id="PS50294">
    <property type="entry name" value="WD_REPEATS_REGION"/>
    <property type="match status" value="1"/>
</dbReference>